<dbReference type="CDD" id="cd00075">
    <property type="entry name" value="HATPase"/>
    <property type="match status" value="1"/>
</dbReference>
<dbReference type="GO" id="GO:0000155">
    <property type="term" value="F:phosphorelay sensor kinase activity"/>
    <property type="evidence" value="ECO:0007669"/>
    <property type="project" value="InterPro"/>
</dbReference>
<protein>
    <recommendedName>
        <fullName evidence="2">histidine kinase</fullName>
        <ecNumber evidence="2">2.7.13.3</ecNumber>
    </recommendedName>
</protein>
<feature type="domain" description="PAS" evidence="8">
    <location>
        <begin position="756"/>
        <end position="828"/>
    </location>
</feature>
<dbReference type="InterPro" id="IPR052162">
    <property type="entry name" value="Sensor_kinase/Photoreceptor"/>
</dbReference>
<dbReference type="RefSeq" id="WP_076667061.1">
    <property type="nucleotide sequence ID" value="NZ_FTPP01000001.1"/>
</dbReference>
<dbReference type="InterPro" id="IPR036097">
    <property type="entry name" value="HisK_dim/P_sf"/>
</dbReference>
<feature type="transmembrane region" description="Helical" evidence="6">
    <location>
        <begin position="20"/>
        <end position="40"/>
    </location>
</feature>
<keyword evidence="6" id="KW-1133">Transmembrane helix</keyword>
<gene>
    <name evidence="10" type="ORF">SAMN05444128_1490</name>
</gene>
<feature type="domain" description="PAC" evidence="9">
    <location>
        <begin position="703"/>
        <end position="755"/>
    </location>
</feature>
<evidence type="ECO:0000313" key="11">
    <source>
        <dbReference type="Proteomes" id="UP000187181"/>
    </source>
</evidence>
<dbReference type="CDD" id="cd00082">
    <property type="entry name" value="HisKA"/>
    <property type="match status" value="1"/>
</dbReference>
<accession>A0A1R3X4T7</accession>
<dbReference type="InterPro" id="IPR000700">
    <property type="entry name" value="PAS-assoc_C"/>
</dbReference>
<feature type="domain" description="PAC" evidence="9">
    <location>
        <begin position="831"/>
        <end position="883"/>
    </location>
</feature>
<proteinExistence type="predicted"/>
<keyword evidence="11" id="KW-1185">Reference proteome</keyword>
<evidence type="ECO:0000259" key="9">
    <source>
        <dbReference type="PROSITE" id="PS50113"/>
    </source>
</evidence>
<dbReference type="Gene3D" id="1.10.287.130">
    <property type="match status" value="1"/>
</dbReference>
<dbReference type="InterPro" id="IPR035965">
    <property type="entry name" value="PAS-like_dom_sf"/>
</dbReference>
<comment type="catalytic activity">
    <reaction evidence="1">
        <text>ATP + protein L-histidine = ADP + protein N-phospho-L-histidine.</text>
        <dbReference type="EC" id="2.7.13.3"/>
    </reaction>
</comment>
<feature type="domain" description="PAS" evidence="8">
    <location>
        <begin position="374"/>
        <end position="443"/>
    </location>
</feature>
<dbReference type="PANTHER" id="PTHR43304:SF1">
    <property type="entry name" value="PAC DOMAIN-CONTAINING PROTEIN"/>
    <property type="match status" value="1"/>
</dbReference>
<dbReference type="STRING" id="1317125.SAMN05444128_1490"/>
<dbReference type="SUPFAM" id="SSF55874">
    <property type="entry name" value="ATPase domain of HSP90 chaperone/DNA topoisomerase II/histidine kinase"/>
    <property type="match status" value="1"/>
</dbReference>
<dbReference type="CDD" id="cd19411">
    <property type="entry name" value="MCP2201-like_sensor"/>
    <property type="match status" value="1"/>
</dbReference>
<dbReference type="InterPro" id="IPR001610">
    <property type="entry name" value="PAC"/>
</dbReference>
<dbReference type="InterPro" id="IPR005467">
    <property type="entry name" value="His_kinase_dom"/>
</dbReference>
<dbReference type="InterPro" id="IPR000014">
    <property type="entry name" value="PAS"/>
</dbReference>
<dbReference type="PROSITE" id="PS50112">
    <property type="entry name" value="PAS"/>
    <property type="match status" value="3"/>
</dbReference>
<keyword evidence="5" id="KW-0418">Kinase</keyword>
<evidence type="ECO:0000256" key="6">
    <source>
        <dbReference type="SAM" id="Phobius"/>
    </source>
</evidence>
<dbReference type="PROSITE" id="PS50113">
    <property type="entry name" value="PAC"/>
    <property type="match status" value="3"/>
</dbReference>
<dbReference type="PRINTS" id="PR00344">
    <property type="entry name" value="BCTRLSENSOR"/>
</dbReference>
<dbReference type="Gene3D" id="3.30.450.20">
    <property type="entry name" value="PAS domain"/>
    <property type="match status" value="5"/>
</dbReference>
<dbReference type="SMART" id="SM00387">
    <property type="entry name" value="HATPase_c"/>
    <property type="match status" value="1"/>
</dbReference>
<evidence type="ECO:0000256" key="1">
    <source>
        <dbReference type="ARBA" id="ARBA00000085"/>
    </source>
</evidence>
<dbReference type="PROSITE" id="PS50109">
    <property type="entry name" value="HIS_KIN"/>
    <property type="match status" value="1"/>
</dbReference>
<dbReference type="SMART" id="SM00091">
    <property type="entry name" value="PAS"/>
    <property type="match status" value="5"/>
</dbReference>
<name>A0A1R3X4T7_9BACT</name>
<dbReference type="InterPro" id="IPR013656">
    <property type="entry name" value="PAS_4"/>
</dbReference>
<organism evidence="10 11">
    <name type="scientific">Pontibacter indicus</name>
    <dbReference type="NCBI Taxonomy" id="1317125"/>
    <lineage>
        <taxon>Bacteria</taxon>
        <taxon>Pseudomonadati</taxon>
        <taxon>Bacteroidota</taxon>
        <taxon>Cytophagia</taxon>
        <taxon>Cytophagales</taxon>
        <taxon>Hymenobacteraceae</taxon>
        <taxon>Pontibacter</taxon>
    </lineage>
</organism>
<dbReference type="InterPro" id="IPR024478">
    <property type="entry name" value="HlyB_4HB_MCP"/>
</dbReference>
<feature type="domain" description="PAS" evidence="8">
    <location>
        <begin position="628"/>
        <end position="700"/>
    </location>
</feature>
<dbReference type="Gene3D" id="3.30.565.10">
    <property type="entry name" value="Histidine kinase-like ATPase, C-terminal domain"/>
    <property type="match status" value="1"/>
</dbReference>
<dbReference type="InterPro" id="IPR004358">
    <property type="entry name" value="Sig_transdc_His_kin-like_C"/>
</dbReference>
<dbReference type="Pfam" id="PF13426">
    <property type="entry name" value="PAS_9"/>
    <property type="match status" value="1"/>
</dbReference>
<dbReference type="EC" id="2.7.13.3" evidence="2"/>
<dbReference type="NCBIfam" id="TIGR00229">
    <property type="entry name" value="sensory_box"/>
    <property type="match status" value="4"/>
</dbReference>
<keyword evidence="6" id="KW-0812">Transmembrane</keyword>
<dbReference type="SUPFAM" id="SSF47384">
    <property type="entry name" value="Homodimeric domain of signal transducing histidine kinase"/>
    <property type="match status" value="1"/>
</dbReference>
<dbReference type="InterPro" id="IPR013655">
    <property type="entry name" value="PAS_fold_3"/>
</dbReference>
<dbReference type="SUPFAM" id="SSF55785">
    <property type="entry name" value="PYP-like sensor domain (PAS domain)"/>
    <property type="match status" value="5"/>
</dbReference>
<dbReference type="OrthoDB" id="9766459at2"/>
<dbReference type="SMART" id="SM00086">
    <property type="entry name" value="PAC"/>
    <property type="match status" value="5"/>
</dbReference>
<dbReference type="Pfam" id="PF12729">
    <property type="entry name" value="4HB_MCP_1"/>
    <property type="match status" value="1"/>
</dbReference>
<reference evidence="11" key="1">
    <citation type="submission" date="2017-01" db="EMBL/GenBank/DDBJ databases">
        <authorList>
            <person name="Varghese N."/>
            <person name="Submissions S."/>
        </authorList>
    </citation>
    <scope>NUCLEOTIDE SEQUENCE [LARGE SCALE GENOMIC DNA]</scope>
    <source>
        <strain evidence="11">LP100</strain>
    </source>
</reference>
<keyword evidence="6" id="KW-0472">Membrane</keyword>
<evidence type="ECO:0000259" key="8">
    <source>
        <dbReference type="PROSITE" id="PS50112"/>
    </source>
</evidence>
<sequence length="1115" mass="128726">MLKTNQPTHLHAASRTTYLVLFAFAGLLITLLALISYTFWQARQVQRSHDAYVVLALQELELIDELQANDDAVHKAVLLHLTSASVAEKAQYEKEIQATQAQNAAITRQLMDMILNDERRNILRHFENETAAHDTLVNHLLQLSRSGDIAEALAYNRNVITPEYQQHQNHLEELSESIRQSTRQSVRQASRSFSSFIDNHRLILVIIVLTSIAALLLLRHVIQRLRHDNKLLNGEMQKRQELQKALFDSQLQYKMLFDLNPMPMWVYDRLTMQFLDVNEAALREYVYSREAFLKLNMFDIRPEEDVPLLKMKLDQVDKLESHQSNVRHKRSDGSTFEVEAISYALPRIGESMSRLVVAINVDERLEMIKKLQASEKQLREISSSIPGAVFQLEIRSQSHYAFTFVSDGIRNLFQVSPEEIYNSPSALYRHIEPDDVAQVRQAIGDSFLNLSPLIVRFRIRQPQDGKWKWVQTHGLPSRTESGNVIWNGTIIDITDQITAQDKLMASEANLRALLDSSPQAIYLLDKSMRLMMCNAVARQDAQKLLIMDLKAGMNFLDLVSKEKAQQFREQHRRAMNGETVLCEDGHGDYWHEMSLRPVLGSDNRVLAVALSVLNISQRKLALETIKRNEEQLARAQKLAHLGNWELDVEQDLVTWSDSVYDIYGVSKMSFIPSRTSVMHFVPESEQEILQTAIQEASKNHTLLSIEHSIVRPDGQMRTVYEIGQPEYDGQDRLVRFHGSVQDITDRKRTEQEALKAKNLLQSTLENIPEIIFSADTSLTMLYVSPQCRELTGYTEEEFTSQHNLWYNITHPEDREYLDQHILPALKRGERQHYEVRFLTKDGQCRWLMFRVSPRKDENGVVYRFDGSASDMTSYKVAQQKRDELTDQLLKQNQNLQQFAYIVSHNLRAPIANILGLTTIYNKHKPDSPMNPRVIENLFKSAKLLDTTIRDLNDILTIRSELNNVREQIKFEDVFKEIYDNLPSEWLYEHIELDCDFEEAPEVNGVRSYVHSIMHNLITNALKYRSPDRNLHLRLKTFTIPNYICLSISDNGLGIDLKKEKEKVFGLYKRFHSHGEGRGLGLHLVKTQAELLGGKVEVESQVNVGTTFIIYFRHTL</sequence>
<dbReference type="InterPro" id="IPR047347">
    <property type="entry name" value="YvaQ-like_sensor"/>
</dbReference>
<dbReference type="Pfam" id="PF08448">
    <property type="entry name" value="PAS_4"/>
    <property type="match status" value="1"/>
</dbReference>
<dbReference type="AlphaFoldDB" id="A0A1R3X4T7"/>
<dbReference type="Pfam" id="PF02518">
    <property type="entry name" value="HATPase_c"/>
    <property type="match status" value="1"/>
</dbReference>
<dbReference type="InterPro" id="IPR036890">
    <property type="entry name" value="HATPase_C_sf"/>
</dbReference>
<dbReference type="EMBL" id="FTPP01000001">
    <property type="protein sequence ID" value="SIT85103.1"/>
    <property type="molecule type" value="Genomic_DNA"/>
</dbReference>
<evidence type="ECO:0000256" key="2">
    <source>
        <dbReference type="ARBA" id="ARBA00012438"/>
    </source>
</evidence>
<keyword evidence="4" id="KW-0808">Transferase</keyword>
<evidence type="ECO:0000313" key="10">
    <source>
        <dbReference type="EMBL" id="SIT85103.1"/>
    </source>
</evidence>
<dbReference type="InterPro" id="IPR003661">
    <property type="entry name" value="HisK_dim/P_dom"/>
</dbReference>
<evidence type="ECO:0000259" key="7">
    <source>
        <dbReference type="PROSITE" id="PS50109"/>
    </source>
</evidence>
<dbReference type="Pfam" id="PF08447">
    <property type="entry name" value="PAS_3"/>
    <property type="match status" value="3"/>
</dbReference>
<dbReference type="CDD" id="cd00130">
    <property type="entry name" value="PAS"/>
    <property type="match status" value="4"/>
</dbReference>
<feature type="domain" description="Histidine kinase" evidence="7">
    <location>
        <begin position="901"/>
        <end position="1115"/>
    </location>
</feature>
<dbReference type="PANTHER" id="PTHR43304">
    <property type="entry name" value="PHYTOCHROME-LIKE PROTEIN CPH1"/>
    <property type="match status" value="1"/>
</dbReference>
<evidence type="ECO:0000256" key="3">
    <source>
        <dbReference type="ARBA" id="ARBA00022553"/>
    </source>
</evidence>
<dbReference type="Proteomes" id="UP000187181">
    <property type="component" value="Unassembled WGS sequence"/>
</dbReference>
<dbReference type="Gene3D" id="2.10.70.100">
    <property type="match status" value="1"/>
</dbReference>
<dbReference type="InterPro" id="IPR003594">
    <property type="entry name" value="HATPase_dom"/>
</dbReference>
<feature type="domain" description="PAC" evidence="9">
    <location>
        <begin position="453"/>
        <end position="505"/>
    </location>
</feature>
<evidence type="ECO:0000256" key="5">
    <source>
        <dbReference type="ARBA" id="ARBA00022777"/>
    </source>
</evidence>
<evidence type="ECO:0000256" key="4">
    <source>
        <dbReference type="ARBA" id="ARBA00022679"/>
    </source>
</evidence>
<feature type="transmembrane region" description="Helical" evidence="6">
    <location>
        <begin position="202"/>
        <end position="222"/>
    </location>
</feature>
<keyword evidence="3" id="KW-0597">Phosphoprotein</keyword>